<dbReference type="EMBL" id="JAVRHX010000001">
    <property type="protein sequence ID" value="MDT0593858.1"/>
    <property type="molecule type" value="Genomic_DNA"/>
</dbReference>
<dbReference type="Gene3D" id="3.40.50.11380">
    <property type="match status" value="1"/>
</dbReference>
<dbReference type="Gene3D" id="3.40.50.2000">
    <property type="entry name" value="Glycogen Phosphorylase B"/>
    <property type="match status" value="1"/>
</dbReference>
<feature type="domain" description="HMW1C N-terminal" evidence="1">
    <location>
        <begin position="2"/>
        <end position="140"/>
    </location>
</feature>
<sequence length="641" mass="73331">MEYSPQQLMQYIQQRQFSRAEEGIIAFIEMNANKRNFIKLALPAGGHTTSQVEYEQQCVNSIGAYANIIVQLFCHPQYPPSSKILDTFLFNKETLEFIFSLSAWKTTDPIIEKLSLLQETKLKKSQLSKRKLVRLNVLFSLICLTSKHNLPWPNLFDLAPRLACLTYLALLSQTISTLAPGKDEKFSDLLAQAKNLPVIKIDEFLANFALNGYFYSSYTTGENKYEIKKWLSKLLRANISNFLSKEICLHIESCTNKPIPQKPKIGIVLEVFHTHHAMYRCFNLSLRALAKQYTCIAFLDNDKTYEIDVSAFESAKYFELSDSINQRAQLISKEKCDVLFYPSVGLKSWGFVLASMRLAPLQFMQGGHPSSTYSDAMDYFIIPGNAFAKDDVQQYINEKVIMVDDKSSSQNYATRHSQLSDKFVRDKSGFLEEDKEIIIGVNGVIRKVSCETISLCKEISERASKPIKFIFFSMHPSAHLAYLETKVNLSSILPNIEIISYSEYLSYLEQISRCHFLLPTLPFGGANSNVDAMVLKKPKLYLNQRKELYTRTDAIEWQSIGLADLMRCDTKEEMIDKALGLIESKETRINYFKAMSEKCQLENIFGNNDSNDTTYINRHVELLLDDYQANLRLPMPTQEAC</sequence>
<evidence type="ECO:0000313" key="2">
    <source>
        <dbReference type="EMBL" id="MDT0593858.1"/>
    </source>
</evidence>
<reference evidence="2 3" key="1">
    <citation type="submission" date="2023-09" db="EMBL/GenBank/DDBJ databases">
        <authorList>
            <person name="Rey-Velasco X."/>
        </authorList>
    </citation>
    <scope>NUCLEOTIDE SEQUENCE [LARGE SCALE GENOMIC DNA]</scope>
    <source>
        <strain evidence="2 3">P117</strain>
    </source>
</reference>
<comment type="caution">
    <text evidence="2">The sequence shown here is derived from an EMBL/GenBank/DDBJ whole genome shotgun (WGS) entry which is preliminary data.</text>
</comment>
<protein>
    <recommendedName>
        <fullName evidence="1">HMW1C N-terminal domain-containing protein</fullName>
    </recommendedName>
</protein>
<evidence type="ECO:0000313" key="3">
    <source>
        <dbReference type="Proteomes" id="UP001253545"/>
    </source>
</evidence>
<dbReference type="Proteomes" id="UP001253545">
    <property type="component" value="Unassembled WGS sequence"/>
</dbReference>
<accession>A0ABU2ZP81</accession>
<dbReference type="InterPro" id="IPR041109">
    <property type="entry name" value="HMW1C_N"/>
</dbReference>
<gene>
    <name evidence="2" type="ORF">RM552_03245</name>
</gene>
<organism evidence="2 3">
    <name type="scientific">Glaciecola petra</name>
    <dbReference type="NCBI Taxonomy" id="3075602"/>
    <lineage>
        <taxon>Bacteria</taxon>
        <taxon>Pseudomonadati</taxon>
        <taxon>Pseudomonadota</taxon>
        <taxon>Gammaproteobacteria</taxon>
        <taxon>Alteromonadales</taxon>
        <taxon>Alteromonadaceae</taxon>
        <taxon>Glaciecola</taxon>
    </lineage>
</organism>
<dbReference type="RefSeq" id="WP_311367353.1">
    <property type="nucleotide sequence ID" value="NZ_JAVRHX010000001.1"/>
</dbReference>
<proteinExistence type="predicted"/>
<evidence type="ECO:0000259" key="1">
    <source>
        <dbReference type="Pfam" id="PF18071"/>
    </source>
</evidence>
<dbReference type="Pfam" id="PF18071">
    <property type="entry name" value="HMW1C_N"/>
    <property type="match status" value="1"/>
</dbReference>
<name>A0ABU2ZP81_9ALTE</name>
<keyword evidence="3" id="KW-1185">Reference proteome</keyword>